<gene>
    <name evidence="2" type="ORF">Y5S_02546</name>
</gene>
<dbReference type="Proteomes" id="UP000029444">
    <property type="component" value="Unassembled WGS sequence"/>
</dbReference>
<keyword evidence="1" id="KW-0812">Transmembrane</keyword>
<dbReference type="GO" id="GO:0016787">
    <property type="term" value="F:hydrolase activity"/>
    <property type="evidence" value="ECO:0007669"/>
    <property type="project" value="UniProtKB-KW"/>
</dbReference>
<dbReference type="PATRIC" id="fig|1177154.3.peg.2582"/>
<dbReference type="AlphaFoldDB" id="A0A095SIQ8"/>
<feature type="transmembrane region" description="Helical" evidence="1">
    <location>
        <begin position="197"/>
        <end position="220"/>
    </location>
</feature>
<comment type="caution">
    <text evidence="2">The sequence shown here is derived from an EMBL/GenBank/DDBJ whole genome shotgun (WGS) entry which is preliminary data.</text>
</comment>
<dbReference type="STRING" id="1177154.Y5S_02546"/>
<dbReference type="EMBL" id="ARXV01000010">
    <property type="protein sequence ID" value="KGD64244.1"/>
    <property type="molecule type" value="Genomic_DNA"/>
</dbReference>
<reference evidence="2 3" key="1">
    <citation type="submission" date="2012-09" db="EMBL/GenBank/DDBJ databases">
        <title>Genome Sequence of alkane-degrading Bacterium Alcanivorax sp. 19-m-6.</title>
        <authorList>
            <person name="Lai Q."/>
            <person name="Shao Z."/>
        </authorList>
    </citation>
    <scope>NUCLEOTIDE SEQUENCE [LARGE SCALE GENOMIC DNA]</scope>
    <source>
        <strain evidence="2 3">19-m-6</strain>
    </source>
</reference>
<dbReference type="SUPFAM" id="SSF47240">
    <property type="entry name" value="Ferritin-like"/>
    <property type="match status" value="1"/>
</dbReference>
<protein>
    <submittedName>
        <fullName evidence="2">Metal hydrolase</fullName>
    </submittedName>
</protein>
<keyword evidence="2" id="KW-0378">Hydrolase</keyword>
<sequence>MRSSNTVKSIKKLSGALVGIPPRHINFQFPDSIPKYFYAGNATATTFFAMLSGFFPPGERYFMESVRHFRGQVKDESLRAAISGFMGQEAIHGREHDRLNQILAEYGYDMQSPDRFVKIGLAILEKLPPSTRLAATTFMEHFTALLAEQLLEDENFVRQADPEMLKIWQWHALEELEHKSVAYDVYELIGNSRTERVAAALASMVVLLPMLGITWSWMLVKDGQLGNISDNVKGLNILLGRNGFISQILSRLPEFIQPDFHPDQHDTKGLEKLWREKLFAEGGQLHELYSNPAA</sequence>
<evidence type="ECO:0000313" key="3">
    <source>
        <dbReference type="Proteomes" id="UP000029444"/>
    </source>
</evidence>
<keyword evidence="1" id="KW-1133">Transmembrane helix</keyword>
<dbReference type="PANTHER" id="PTHR39456:SF1">
    <property type="entry name" value="METAL-DEPENDENT HYDROLASE"/>
    <property type="match status" value="1"/>
</dbReference>
<dbReference type="PIRSF" id="PIRSF007580">
    <property type="entry name" value="UCP07580"/>
    <property type="match status" value="1"/>
</dbReference>
<name>A0A095SIQ8_9GAMM</name>
<keyword evidence="1" id="KW-0472">Membrane</keyword>
<dbReference type="eggNOG" id="COG3687">
    <property type="taxonomic scope" value="Bacteria"/>
</dbReference>
<evidence type="ECO:0000256" key="1">
    <source>
        <dbReference type="SAM" id="Phobius"/>
    </source>
</evidence>
<proteinExistence type="predicted"/>
<dbReference type="OrthoDB" id="5727566at2"/>
<accession>A0A095SIQ8</accession>
<dbReference type="PANTHER" id="PTHR39456">
    <property type="entry name" value="METAL-DEPENDENT HYDROLASE"/>
    <property type="match status" value="1"/>
</dbReference>
<dbReference type="InterPro" id="IPR009078">
    <property type="entry name" value="Ferritin-like_SF"/>
</dbReference>
<keyword evidence="3" id="KW-1185">Reference proteome</keyword>
<dbReference type="RefSeq" id="WP_035233479.1">
    <property type="nucleotide sequence ID" value="NZ_ARXV01000010.1"/>
</dbReference>
<organism evidence="2 3">
    <name type="scientific">Alcanivorax nanhaiticus</name>
    <dbReference type="NCBI Taxonomy" id="1177154"/>
    <lineage>
        <taxon>Bacteria</taxon>
        <taxon>Pseudomonadati</taxon>
        <taxon>Pseudomonadota</taxon>
        <taxon>Gammaproteobacteria</taxon>
        <taxon>Oceanospirillales</taxon>
        <taxon>Alcanivoracaceae</taxon>
        <taxon>Alcanivorax</taxon>
    </lineage>
</organism>
<dbReference type="Pfam" id="PF10118">
    <property type="entry name" value="Metal_hydrol"/>
    <property type="match status" value="1"/>
</dbReference>
<evidence type="ECO:0000313" key="2">
    <source>
        <dbReference type="EMBL" id="KGD64244.1"/>
    </source>
</evidence>
<dbReference type="InterPro" id="IPR016516">
    <property type="entry name" value="UCP07580"/>
</dbReference>